<evidence type="ECO:0000256" key="7">
    <source>
        <dbReference type="ARBA" id="ARBA00038093"/>
    </source>
</evidence>
<name>A0A1H3CAZ0_THIRO</name>
<dbReference type="GO" id="GO:0016787">
    <property type="term" value="F:hydrolase activity"/>
    <property type="evidence" value="ECO:0007669"/>
    <property type="project" value="UniProtKB-KW"/>
</dbReference>
<dbReference type="GO" id="GO:0004519">
    <property type="term" value="F:endonuclease activity"/>
    <property type="evidence" value="ECO:0007669"/>
    <property type="project" value="UniProtKB-KW"/>
</dbReference>
<keyword evidence="2 8" id="KW-1277">Toxin-antitoxin system</keyword>
<gene>
    <name evidence="8" type="primary">vapC</name>
    <name evidence="10" type="ORF">SAMN05421783_13224</name>
</gene>
<evidence type="ECO:0000259" key="9">
    <source>
        <dbReference type="Pfam" id="PF01850"/>
    </source>
</evidence>
<dbReference type="InterPro" id="IPR029060">
    <property type="entry name" value="PIN-like_dom_sf"/>
</dbReference>
<comment type="cofactor">
    <cofactor evidence="1 8">
        <name>Mg(2+)</name>
        <dbReference type="ChEBI" id="CHEBI:18420"/>
    </cofactor>
</comment>
<feature type="binding site" evidence="8">
    <location>
        <position position="98"/>
    </location>
    <ligand>
        <name>Mg(2+)</name>
        <dbReference type="ChEBI" id="CHEBI:18420"/>
    </ligand>
</feature>
<evidence type="ECO:0000313" key="11">
    <source>
        <dbReference type="Proteomes" id="UP000198816"/>
    </source>
</evidence>
<dbReference type="OrthoDB" id="9796690at2"/>
<keyword evidence="11" id="KW-1185">Reference proteome</keyword>
<keyword evidence="5 8" id="KW-0378">Hydrolase</keyword>
<accession>A0A1H3CAZ0</accession>
<dbReference type="PANTHER" id="PTHR33653">
    <property type="entry name" value="RIBONUCLEASE VAPC2"/>
    <property type="match status" value="1"/>
</dbReference>
<dbReference type="Pfam" id="PF01850">
    <property type="entry name" value="PIN"/>
    <property type="match status" value="1"/>
</dbReference>
<evidence type="ECO:0000256" key="3">
    <source>
        <dbReference type="ARBA" id="ARBA00022722"/>
    </source>
</evidence>
<dbReference type="EMBL" id="FNNZ01000032">
    <property type="protein sequence ID" value="SDX51352.1"/>
    <property type="molecule type" value="Genomic_DNA"/>
</dbReference>
<evidence type="ECO:0000256" key="8">
    <source>
        <dbReference type="HAMAP-Rule" id="MF_00265"/>
    </source>
</evidence>
<dbReference type="HAMAP" id="MF_00265">
    <property type="entry name" value="VapC_Nob1"/>
    <property type="match status" value="1"/>
</dbReference>
<dbReference type="GO" id="GO:0004540">
    <property type="term" value="F:RNA nuclease activity"/>
    <property type="evidence" value="ECO:0007669"/>
    <property type="project" value="InterPro"/>
</dbReference>
<feature type="binding site" evidence="8">
    <location>
        <position position="6"/>
    </location>
    <ligand>
        <name>Mg(2+)</name>
        <dbReference type="ChEBI" id="CHEBI:18420"/>
    </ligand>
</feature>
<dbReference type="InterPro" id="IPR022907">
    <property type="entry name" value="VapC_family"/>
</dbReference>
<evidence type="ECO:0000256" key="1">
    <source>
        <dbReference type="ARBA" id="ARBA00001946"/>
    </source>
</evidence>
<dbReference type="GO" id="GO:0090729">
    <property type="term" value="F:toxin activity"/>
    <property type="evidence" value="ECO:0007669"/>
    <property type="project" value="UniProtKB-KW"/>
</dbReference>
<comment type="similarity">
    <text evidence="7 8">Belongs to the PINc/VapC protein family.</text>
</comment>
<dbReference type="RefSeq" id="WP_093037479.1">
    <property type="nucleotide sequence ID" value="NZ_FNNZ01000032.1"/>
</dbReference>
<keyword evidence="6 8" id="KW-0460">Magnesium</keyword>
<keyword evidence="8" id="KW-0800">Toxin</keyword>
<keyword evidence="3 8" id="KW-0540">Nuclease</keyword>
<dbReference type="PANTHER" id="PTHR33653:SF1">
    <property type="entry name" value="RIBONUCLEASE VAPC2"/>
    <property type="match status" value="1"/>
</dbReference>
<evidence type="ECO:0000256" key="6">
    <source>
        <dbReference type="ARBA" id="ARBA00022842"/>
    </source>
</evidence>
<organism evidence="10 11">
    <name type="scientific">Thiocapsa roseopersicina</name>
    <dbReference type="NCBI Taxonomy" id="1058"/>
    <lineage>
        <taxon>Bacteria</taxon>
        <taxon>Pseudomonadati</taxon>
        <taxon>Pseudomonadota</taxon>
        <taxon>Gammaproteobacteria</taxon>
        <taxon>Chromatiales</taxon>
        <taxon>Chromatiaceae</taxon>
        <taxon>Thiocapsa</taxon>
    </lineage>
</organism>
<evidence type="ECO:0000313" key="10">
    <source>
        <dbReference type="EMBL" id="SDX51352.1"/>
    </source>
</evidence>
<reference evidence="11" key="1">
    <citation type="submission" date="2016-10" db="EMBL/GenBank/DDBJ databases">
        <authorList>
            <person name="Varghese N."/>
            <person name="Submissions S."/>
        </authorList>
    </citation>
    <scope>NUCLEOTIDE SEQUENCE [LARGE SCALE GENOMIC DNA]</scope>
    <source>
        <strain evidence="11">DSM 217</strain>
    </source>
</reference>
<dbReference type="AlphaFoldDB" id="A0A1H3CAZ0"/>
<evidence type="ECO:0000256" key="5">
    <source>
        <dbReference type="ARBA" id="ARBA00022801"/>
    </source>
</evidence>
<dbReference type="SUPFAM" id="SSF88723">
    <property type="entry name" value="PIN domain-like"/>
    <property type="match status" value="1"/>
</dbReference>
<dbReference type="STRING" id="1058.SAMN05421783_13224"/>
<dbReference type="GO" id="GO:0000287">
    <property type="term" value="F:magnesium ion binding"/>
    <property type="evidence" value="ECO:0007669"/>
    <property type="project" value="UniProtKB-UniRule"/>
</dbReference>
<feature type="domain" description="PIN" evidence="9">
    <location>
        <begin position="4"/>
        <end position="125"/>
    </location>
</feature>
<sequence length="132" mass="14954">MRWMLDTDICIYIMKRHPPGVQARLRRVAIGEVGLSAIVLAELRFGIRKSQRREENAAALADFLAYCPVLDWPQAASDNYTEIRHELETQGTPIGSNDLLIAAHALHLNCTLVTNNVREFQRVRGLSIESWV</sequence>
<comment type="function">
    <text evidence="8">Toxic component of a toxin-antitoxin (TA) system. An RNase.</text>
</comment>
<dbReference type="EC" id="3.1.-.-" evidence="8"/>
<keyword evidence="10" id="KW-0255">Endonuclease</keyword>
<protein>
    <recommendedName>
        <fullName evidence="8">Ribonuclease VapC</fullName>
        <shortName evidence="8">RNase VapC</shortName>
        <ecNumber evidence="8">3.1.-.-</ecNumber>
    </recommendedName>
    <alternativeName>
        <fullName evidence="8">Toxin VapC</fullName>
    </alternativeName>
</protein>
<evidence type="ECO:0000256" key="2">
    <source>
        <dbReference type="ARBA" id="ARBA00022649"/>
    </source>
</evidence>
<dbReference type="InterPro" id="IPR050556">
    <property type="entry name" value="Type_II_TA_system_RNase"/>
</dbReference>
<dbReference type="Proteomes" id="UP000198816">
    <property type="component" value="Unassembled WGS sequence"/>
</dbReference>
<dbReference type="InterPro" id="IPR002716">
    <property type="entry name" value="PIN_dom"/>
</dbReference>
<dbReference type="CDD" id="cd09881">
    <property type="entry name" value="PIN_VapC4-5_FitB-like"/>
    <property type="match status" value="1"/>
</dbReference>
<keyword evidence="4 8" id="KW-0479">Metal-binding</keyword>
<dbReference type="Gene3D" id="3.40.50.1010">
    <property type="entry name" value="5'-nuclease"/>
    <property type="match status" value="1"/>
</dbReference>
<evidence type="ECO:0000256" key="4">
    <source>
        <dbReference type="ARBA" id="ARBA00022723"/>
    </source>
</evidence>
<proteinExistence type="inferred from homology"/>